<dbReference type="NCBIfam" id="TIGR01691">
    <property type="entry name" value="enolase-ppase"/>
    <property type="match status" value="1"/>
</dbReference>
<evidence type="ECO:0000256" key="3">
    <source>
        <dbReference type="ARBA" id="ARBA00023167"/>
    </source>
</evidence>
<dbReference type="Gene3D" id="1.10.720.60">
    <property type="match status" value="1"/>
</dbReference>
<dbReference type="PRINTS" id="PR00413">
    <property type="entry name" value="HADHALOGNASE"/>
</dbReference>
<dbReference type="CDD" id="cd01629">
    <property type="entry name" value="HAD_EP"/>
    <property type="match status" value="1"/>
</dbReference>
<accession>A0ABT2FLN0</accession>
<sequence>MGIRAIIVDTAGTTTDHAFIHDVLFPYSIEAMPEFLQQHQQDVLVDNCICDTREMALEEDASLPRVAEILQQWVREDRKATPLKTLQGLIWKEGYSKSAFKGHIFPDFIDAAARFKARGIRLYSFSSASVEAQKLLFGHSDGGDLTELFNGHFDTRTGGKLDKQAYSNIINTISMAPKQVLFVSDLADELKAAQAAGMQTCQMLRDPAVSSGSFRHIRSFNDLQLD</sequence>
<keyword evidence="4" id="KW-0479">Metal-binding</keyword>
<evidence type="ECO:0000256" key="1">
    <source>
        <dbReference type="ARBA" id="ARBA00022605"/>
    </source>
</evidence>
<dbReference type="PANTHER" id="PTHR20371">
    <property type="entry name" value="ENOLASE-PHOSPHATASE E1"/>
    <property type="match status" value="1"/>
</dbReference>
<dbReference type="SFLD" id="SFLDG01129">
    <property type="entry name" value="C1.5:_HAD__Beta-PGM__Phosphata"/>
    <property type="match status" value="1"/>
</dbReference>
<keyword evidence="3 4" id="KW-0486">Methionine biosynthesis</keyword>
<comment type="pathway">
    <text evidence="4">Amino-acid biosynthesis; L-methionine biosynthesis via salvage pathway; L-methionine from S-methyl-5-thio-alpha-D-ribose 1-phosphate: step 3/6.</text>
</comment>
<comment type="similarity">
    <text evidence="4">Belongs to the HAD-like hydrolase superfamily. MasA/MtnC family.</text>
</comment>
<dbReference type="RefSeq" id="WP_238896730.1">
    <property type="nucleotide sequence ID" value="NZ_JAKOGG010000008.1"/>
</dbReference>
<comment type="caution">
    <text evidence="5">The sequence shown here is derived from an EMBL/GenBank/DDBJ whole genome shotgun (WGS) entry which is preliminary data.</text>
</comment>
<dbReference type="NCBIfam" id="TIGR01549">
    <property type="entry name" value="HAD-SF-IA-v1"/>
    <property type="match status" value="1"/>
</dbReference>
<keyword evidence="6" id="KW-1185">Reference proteome</keyword>
<proteinExistence type="inferred from homology"/>
<comment type="subunit">
    <text evidence="4">Monomer.</text>
</comment>
<comment type="pathway">
    <text evidence="4">Amino-acid biosynthesis; L-methionine biosynthesis via salvage pathway; L-methionine from S-methyl-5-thio-alpha-D-ribose 1-phosphate: step 4/6.</text>
</comment>
<organism evidence="5 6">
    <name type="scientific">Shewanella electrica</name>
    <dbReference type="NCBI Taxonomy" id="515560"/>
    <lineage>
        <taxon>Bacteria</taxon>
        <taxon>Pseudomonadati</taxon>
        <taxon>Pseudomonadota</taxon>
        <taxon>Gammaproteobacteria</taxon>
        <taxon>Alteromonadales</taxon>
        <taxon>Shewanellaceae</taxon>
        <taxon>Shewanella</taxon>
    </lineage>
</organism>
<dbReference type="InterPro" id="IPR006439">
    <property type="entry name" value="HAD-SF_hydro_IA"/>
</dbReference>
<dbReference type="SFLD" id="SFLDS00003">
    <property type="entry name" value="Haloacid_Dehalogenase"/>
    <property type="match status" value="1"/>
</dbReference>
<evidence type="ECO:0000313" key="6">
    <source>
        <dbReference type="Proteomes" id="UP001201549"/>
    </source>
</evidence>
<name>A0ABT2FLN0_9GAMM</name>
<dbReference type="GO" id="GO:0043874">
    <property type="term" value="F:acireductone synthase activity"/>
    <property type="evidence" value="ECO:0007669"/>
    <property type="project" value="UniProtKB-EC"/>
</dbReference>
<comment type="catalytic activity">
    <reaction evidence="4">
        <text>5-methylsulfanyl-2,3-dioxopentyl phosphate + H2O = 1,2-dihydroxy-5-(methylsulfanyl)pent-1-en-3-one + phosphate</text>
        <dbReference type="Rhea" id="RHEA:21700"/>
        <dbReference type="ChEBI" id="CHEBI:15377"/>
        <dbReference type="ChEBI" id="CHEBI:43474"/>
        <dbReference type="ChEBI" id="CHEBI:49252"/>
        <dbReference type="ChEBI" id="CHEBI:58828"/>
        <dbReference type="EC" id="3.1.3.77"/>
    </reaction>
</comment>
<comment type="function">
    <text evidence="4">Bifunctional enzyme that catalyzes the enolization of 2,3-diketo-5-methylthiopentyl-1-phosphate (DK-MTP-1-P) into the intermediate 2-hydroxy-3-keto-5-methylthiopentenyl-1-phosphate (HK-MTPenyl-1-P), which is then dephosphorylated to form the acireductone 1,2-dihydroxy-3-keto-5-methylthiopentene (DHK-MTPene).</text>
</comment>
<dbReference type="EMBL" id="JAKOGG010000008">
    <property type="protein sequence ID" value="MCS4557248.1"/>
    <property type="molecule type" value="Genomic_DNA"/>
</dbReference>
<dbReference type="EC" id="3.1.3.77" evidence="4"/>
<reference evidence="5 6" key="1">
    <citation type="submission" date="2022-02" db="EMBL/GenBank/DDBJ databases">
        <authorList>
            <person name="Zhuang L."/>
        </authorList>
    </citation>
    <scope>NUCLEOTIDE SEQUENCE [LARGE SCALE GENOMIC DNA]</scope>
    <source>
        <strain evidence="5 6">C32</strain>
    </source>
</reference>
<evidence type="ECO:0000256" key="2">
    <source>
        <dbReference type="ARBA" id="ARBA00022801"/>
    </source>
</evidence>
<dbReference type="SUPFAM" id="SSF56784">
    <property type="entry name" value="HAD-like"/>
    <property type="match status" value="1"/>
</dbReference>
<keyword evidence="1 4" id="KW-0028">Amino-acid biosynthesis</keyword>
<evidence type="ECO:0000313" key="5">
    <source>
        <dbReference type="EMBL" id="MCS4557248.1"/>
    </source>
</evidence>
<dbReference type="InterPro" id="IPR023943">
    <property type="entry name" value="Enolase-ppase_E1"/>
</dbReference>
<evidence type="ECO:0000256" key="4">
    <source>
        <dbReference type="HAMAP-Rule" id="MF_01681"/>
    </source>
</evidence>
<reference evidence="6" key="2">
    <citation type="submission" date="2023-07" db="EMBL/GenBank/DDBJ databases">
        <title>Shewanella mangrovi sp. nov., an acetaldehyde- degrading bacterium isolated from mangrove sediment.</title>
        <authorList>
            <person name="Liu Y."/>
        </authorList>
    </citation>
    <scope>NUCLEOTIDE SEQUENCE [LARGE SCALE GENOMIC DNA]</scope>
    <source>
        <strain evidence="6">C32</strain>
    </source>
</reference>
<dbReference type="InterPro" id="IPR023214">
    <property type="entry name" value="HAD_sf"/>
</dbReference>
<dbReference type="SFLD" id="SFLDG01133">
    <property type="entry name" value="C1.5.4:_Enolase-phosphatase_Li"/>
    <property type="match status" value="1"/>
</dbReference>
<protein>
    <recommendedName>
        <fullName evidence="4">Enolase-phosphatase E1</fullName>
        <ecNumber evidence="4">3.1.3.77</ecNumber>
    </recommendedName>
    <alternativeName>
        <fullName evidence="4">2,3-diketo-5-methylthio-1-phosphopentane phosphatase</fullName>
    </alternativeName>
</protein>
<comment type="cofactor">
    <cofactor evidence="4">
        <name>Mg(2+)</name>
        <dbReference type="ChEBI" id="CHEBI:18420"/>
    </cofactor>
    <text evidence="4">Binds 1 Mg(2+) ion per subunit.</text>
</comment>
<keyword evidence="2 4" id="KW-0378">Hydrolase</keyword>
<keyword evidence="4" id="KW-0460">Magnesium</keyword>
<dbReference type="Pfam" id="PF00702">
    <property type="entry name" value="Hydrolase"/>
    <property type="match status" value="1"/>
</dbReference>
<gene>
    <name evidence="4 5" type="primary">mtnC</name>
    <name evidence="5" type="ORF">L9G74_12410</name>
</gene>
<dbReference type="Gene3D" id="3.40.50.1000">
    <property type="entry name" value="HAD superfamily/HAD-like"/>
    <property type="match status" value="1"/>
</dbReference>
<dbReference type="InterPro" id="IPR036412">
    <property type="entry name" value="HAD-like_sf"/>
</dbReference>
<dbReference type="SFLD" id="SFLDF00044">
    <property type="entry name" value="enolase-phosphatase"/>
    <property type="match status" value="1"/>
</dbReference>
<dbReference type="Proteomes" id="UP001201549">
    <property type="component" value="Unassembled WGS sequence"/>
</dbReference>
<dbReference type="PANTHER" id="PTHR20371:SF1">
    <property type="entry name" value="ENOLASE-PHOSPHATASE E1"/>
    <property type="match status" value="1"/>
</dbReference>
<dbReference type="HAMAP" id="MF_01681">
    <property type="entry name" value="Salvage_MtnC"/>
    <property type="match status" value="1"/>
</dbReference>